<evidence type="ECO:0000313" key="3">
    <source>
        <dbReference type="Proteomes" id="UP000070449"/>
    </source>
</evidence>
<keyword evidence="1" id="KW-0812">Transmembrane</keyword>
<proteinExistence type="predicted"/>
<evidence type="ECO:0000256" key="1">
    <source>
        <dbReference type="SAM" id="Phobius"/>
    </source>
</evidence>
<evidence type="ECO:0000313" key="2">
    <source>
        <dbReference type="EMBL" id="KXK09297.1"/>
    </source>
</evidence>
<protein>
    <submittedName>
        <fullName evidence="2">Uncharacterized protein</fullName>
    </submittedName>
</protein>
<dbReference type="AlphaFoldDB" id="A0A136KIQ6"/>
<sequence>MQILRELDKKAGLLLFNPNSFQKRVSGVNNKKLMLWSALVFVVSILMYIPAELLISSGSAQYSVGVLNAMAYGLGVAVLYILLNLIVLLFFLRSRKDLQVKTVSC</sequence>
<feature type="transmembrane region" description="Helical" evidence="1">
    <location>
        <begin position="71"/>
        <end position="92"/>
    </location>
</feature>
<comment type="caution">
    <text evidence="2">The sequence shown here is derived from an EMBL/GenBank/DDBJ whole genome shotgun (WGS) entry which is preliminary data.</text>
</comment>
<keyword evidence="1" id="KW-0472">Membrane</keyword>
<dbReference type="EMBL" id="JYPD01000019">
    <property type="protein sequence ID" value="KXK09297.1"/>
    <property type="molecule type" value="Genomic_DNA"/>
</dbReference>
<reference evidence="2 3" key="1">
    <citation type="submission" date="2015-02" db="EMBL/GenBank/DDBJ databases">
        <title>Improved understanding of the partial-nitritation anammox process through 23 genomes representing the majority of the microbial community.</title>
        <authorList>
            <person name="Speth D.R."/>
            <person name="In T Zandt M."/>
            <person name="Guerrero Cruz S."/>
            <person name="Jetten M.S."/>
            <person name="Dutilh B.E."/>
        </authorList>
    </citation>
    <scope>NUCLEOTIDE SEQUENCE [LARGE SCALE GENOMIC DNA]</scope>
    <source>
        <strain evidence="2">OLB21</strain>
    </source>
</reference>
<organism evidence="2 3">
    <name type="scientific">candidate division WS6 bacterium OLB21</name>
    <dbReference type="NCBI Taxonomy" id="1617427"/>
    <lineage>
        <taxon>Bacteria</taxon>
        <taxon>Candidatus Dojkabacteria</taxon>
    </lineage>
</organism>
<gene>
    <name evidence="2" type="ORF">UZ20_WS6002000604</name>
</gene>
<dbReference type="Proteomes" id="UP000070449">
    <property type="component" value="Unassembled WGS sequence"/>
</dbReference>
<feature type="transmembrane region" description="Helical" evidence="1">
    <location>
        <begin position="33"/>
        <end position="51"/>
    </location>
</feature>
<accession>A0A136KIQ6</accession>
<name>A0A136KIQ6_9BACT</name>
<keyword evidence="1" id="KW-1133">Transmembrane helix</keyword>